<dbReference type="EMBL" id="CP000478">
    <property type="protein sequence ID" value="ABK17207.1"/>
    <property type="molecule type" value="Genomic_DNA"/>
</dbReference>
<evidence type="ECO:0000313" key="3">
    <source>
        <dbReference type="Proteomes" id="UP000001784"/>
    </source>
</evidence>
<dbReference type="AlphaFoldDB" id="A0LIF5"/>
<sequence>MRGSRREAVVPGFRRQDHLTGHREALNSPGHPPATLEVPSADGKRKWDSRSPSVPRIKEGVVFPRPEPAQMRELFGTFVKLWNIVSVRQKYCLDPMAK</sequence>
<gene>
    <name evidence="2" type="ordered locus">Sfum_1519</name>
</gene>
<dbReference type="HOGENOM" id="CLU_2332630_0_0_7"/>
<accession>A0LIF5</accession>
<protein>
    <submittedName>
        <fullName evidence="2">Uncharacterized protein</fullName>
    </submittedName>
</protein>
<feature type="compositionally biased region" description="Basic and acidic residues" evidence="1">
    <location>
        <begin position="1"/>
        <end position="25"/>
    </location>
</feature>
<keyword evidence="3" id="KW-1185">Reference proteome</keyword>
<proteinExistence type="predicted"/>
<dbReference type="InParanoid" id="A0LIF5"/>
<evidence type="ECO:0000256" key="1">
    <source>
        <dbReference type="SAM" id="MobiDB-lite"/>
    </source>
</evidence>
<name>A0LIF5_SYNFM</name>
<dbReference type="KEGG" id="sfu:Sfum_1519"/>
<dbReference type="STRING" id="335543.Sfum_1519"/>
<feature type="region of interest" description="Disordered" evidence="1">
    <location>
        <begin position="1"/>
        <end position="53"/>
    </location>
</feature>
<dbReference type="Proteomes" id="UP000001784">
    <property type="component" value="Chromosome"/>
</dbReference>
<evidence type="ECO:0000313" key="2">
    <source>
        <dbReference type="EMBL" id="ABK17207.1"/>
    </source>
</evidence>
<organism evidence="2 3">
    <name type="scientific">Syntrophobacter fumaroxidans (strain DSM 10017 / MPOB)</name>
    <dbReference type="NCBI Taxonomy" id="335543"/>
    <lineage>
        <taxon>Bacteria</taxon>
        <taxon>Pseudomonadati</taxon>
        <taxon>Thermodesulfobacteriota</taxon>
        <taxon>Syntrophobacteria</taxon>
        <taxon>Syntrophobacterales</taxon>
        <taxon>Syntrophobacteraceae</taxon>
        <taxon>Syntrophobacter</taxon>
    </lineage>
</organism>
<reference evidence="2 3" key="1">
    <citation type="submission" date="2006-10" db="EMBL/GenBank/DDBJ databases">
        <title>Complete sequence of Syntrophobacter fumaroxidans MPOB.</title>
        <authorList>
            <consortium name="US DOE Joint Genome Institute"/>
            <person name="Copeland A."/>
            <person name="Lucas S."/>
            <person name="Lapidus A."/>
            <person name="Barry K."/>
            <person name="Detter J.C."/>
            <person name="Glavina del Rio T."/>
            <person name="Hammon N."/>
            <person name="Israni S."/>
            <person name="Pitluck S."/>
            <person name="Goltsman E.G."/>
            <person name="Martinez M."/>
            <person name="Schmutz J."/>
            <person name="Larimer F."/>
            <person name="Land M."/>
            <person name="Hauser L."/>
            <person name="Kyrpides N."/>
            <person name="Kim E."/>
            <person name="Boone D.R."/>
            <person name="Brockman F."/>
            <person name="Culley D."/>
            <person name="Ferry J."/>
            <person name="Gunsalus R."/>
            <person name="McInerney M.J."/>
            <person name="Morrison M."/>
            <person name="Plugge C."/>
            <person name="Rohlin L."/>
            <person name="Scholten J."/>
            <person name="Sieber J."/>
            <person name="Stams A.J.M."/>
            <person name="Worm P."/>
            <person name="Henstra A.M."/>
            <person name="Richardson P."/>
        </authorList>
    </citation>
    <scope>NUCLEOTIDE SEQUENCE [LARGE SCALE GENOMIC DNA]</scope>
    <source>
        <strain evidence="3">DSM 10017 / MPOB</strain>
    </source>
</reference>